<dbReference type="InterPro" id="IPR027417">
    <property type="entry name" value="P-loop_NTPase"/>
</dbReference>
<organism evidence="1 2">
    <name type="scientific">Desmophyllum pertusum</name>
    <dbReference type="NCBI Taxonomy" id="174260"/>
    <lineage>
        <taxon>Eukaryota</taxon>
        <taxon>Metazoa</taxon>
        <taxon>Cnidaria</taxon>
        <taxon>Anthozoa</taxon>
        <taxon>Hexacorallia</taxon>
        <taxon>Scleractinia</taxon>
        <taxon>Caryophylliina</taxon>
        <taxon>Caryophylliidae</taxon>
        <taxon>Desmophyllum</taxon>
    </lineage>
</organism>
<name>A0A9W9YNR7_9CNID</name>
<sequence length="89" mass="10410">MEQLGQDGVESRRVVIISQESFYRELCEEEAGDAKVGNFDFDHPDAFDYEMTLDTLRKAKSWWKKNCGDTNIRPCQCYKAKRVYHNIPS</sequence>
<dbReference type="EMBL" id="MU827310">
    <property type="protein sequence ID" value="KAJ7360321.1"/>
    <property type="molecule type" value="Genomic_DNA"/>
</dbReference>
<keyword evidence="2" id="KW-1185">Reference proteome</keyword>
<keyword evidence="1" id="KW-0808">Transferase</keyword>
<proteinExistence type="predicted"/>
<accession>A0A9W9YNR7</accession>
<comment type="caution">
    <text evidence="1">The sequence shown here is derived from an EMBL/GenBank/DDBJ whole genome shotgun (WGS) entry which is preliminary data.</text>
</comment>
<dbReference type="Gene3D" id="3.40.50.300">
    <property type="entry name" value="P-loop containing nucleotide triphosphate hydrolases"/>
    <property type="match status" value="1"/>
</dbReference>
<dbReference type="OrthoDB" id="10257085at2759"/>
<dbReference type="Proteomes" id="UP001163046">
    <property type="component" value="Unassembled WGS sequence"/>
</dbReference>
<evidence type="ECO:0000313" key="2">
    <source>
        <dbReference type="Proteomes" id="UP001163046"/>
    </source>
</evidence>
<protein>
    <submittedName>
        <fullName evidence="1">UMP-CMP kinase</fullName>
        <ecNumber evidence="1">2.7.1.48</ecNumber>
    </submittedName>
</protein>
<dbReference type="GO" id="GO:0004849">
    <property type="term" value="F:uridine kinase activity"/>
    <property type="evidence" value="ECO:0007669"/>
    <property type="project" value="UniProtKB-EC"/>
</dbReference>
<evidence type="ECO:0000313" key="1">
    <source>
        <dbReference type="EMBL" id="KAJ7360321.1"/>
    </source>
</evidence>
<keyword evidence="1" id="KW-0418">Kinase</keyword>
<reference evidence="1" key="1">
    <citation type="submission" date="2023-01" db="EMBL/GenBank/DDBJ databases">
        <title>Genome assembly of the deep-sea coral Lophelia pertusa.</title>
        <authorList>
            <person name="Herrera S."/>
            <person name="Cordes E."/>
        </authorList>
    </citation>
    <scope>NUCLEOTIDE SEQUENCE</scope>
    <source>
        <strain evidence="1">USNM1676648</strain>
        <tissue evidence="1">Polyp</tissue>
    </source>
</reference>
<gene>
    <name evidence="1" type="primary">UCK1</name>
    <name evidence="1" type="ORF">OS493_016952</name>
</gene>
<dbReference type="EC" id="2.7.1.48" evidence="1"/>
<dbReference type="AlphaFoldDB" id="A0A9W9YNR7"/>